<dbReference type="AlphaFoldDB" id="A0A7W5FSU5"/>
<keyword evidence="3 4" id="KW-0597">Phosphoprotein</keyword>
<dbReference type="InterPro" id="IPR036890">
    <property type="entry name" value="HATPase_C_sf"/>
</dbReference>
<feature type="modified residue" description="4-aspartylphosphate" evidence="4">
    <location>
        <position position="56"/>
    </location>
</feature>
<evidence type="ECO:0000256" key="4">
    <source>
        <dbReference type="PROSITE-ProRule" id="PRU00169"/>
    </source>
</evidence>
<dbReference type="InterPro" id="IPR003661">
    <property type="entry name" value="HisK_dim/P_dom"/>
</dbReference>
<evidence type="ECO:0000256" key="2">
    <source>
        <dbReference type="ARBA" id="ARBA00012438"/>
    </source>
</evidence>
<dbReference type="PANTHER" id="PTHR43547:SF2">
    <property type="entry name" value="HYBRID SIGNAL TRANSDUCTION HISTIDINE KINASE C"/>
    <property type="match status" value="1"/>
</dbReference>
<dbReference type="EMBL" id="JACHXD010000001">
    <property type="protein sequence ID" value="MBB3117548.1"/>
    <property type="molecule type" value="Genomic_DNA"/>
</dbReference>
<dbReference type="EC" id="2.7.13.3" evidence="2"/>
<dbReference type="PROSITE" id="PS50110">
    <property type="entry name" value="RESPONSE_REGULATORY"/>
    <property type="match status" value="1"/>
</dbReference>
<dbReference type="InterPro" id="IPR003594">
    <property type="entry name" value="HATPase_dom"/>
</dbReference>
<name>A0A7W5FSU5_9BURK</name>
<feature type="domain" description="Response regulatory" evidence="7">
    <location>
        <begin position="7"/>
        <end position="124"/>
    </location>
</feature>
<comment type="catalytic activity">
    <reaction evidence="1">
        <text>ATP + protein L-histidine = ADP + protein N-phospho-L-histidine.</text>
        <dbReference type="EC" id="2.7.13.3"/>
    </reaction>
</comment>
<dbReference type="InterPro" id="IPR011006">
    <property type="entry name" value="CheY-like_superfamily"/>
</dbReference>
<keyword evidence="8" id="KW-0418">Kinase</keyword>
<dbReference type="Pfam" id="PF02518">
    <property type="entry name" value="HATPase_c"/>
    <property type="match status" value="1"/>
</dbReference>
<feature type="domain" description="Histidine kinase" evidence="6">
    <location>
        <begin position="167"/>
        <end position="387"/>
    </location>
</feature>
<proteinExistence type="predicted"/>
<sequence length="391" mass="43425">MEMESTKLLIVDDLPENLRALNALIRGEGRAVFQAASGEEALALLLEHDFALAILDVQMPDMDGFELAELMRGTDKTRHIPIVFVSAAGKELNYAFKGYETGAVDFLYKPLDADAVRSKVNVFVDLYCQRREIRRRVEQQEATMRELHAAQDELRRALHMRDDFMSMVAHELRTPLNTLYLESQMRKMQLERGTLPALDSAQTRRMVERDERQIRSMIRLIDDMLDVSRIRSGTMSIRPCDTELLPLLERVVADLETQAANAGSVISLNASHNVSGCWDEFRIEQVIINLLTNALRYGGGQPVAVTLSSTPSQAMIEVADHGPGIAPEQQVRIFEPFERVGGKEAPAGLGLGLYISRQLAEAHGGKLAVSSRVGEGAVFSLILPRQAAQSA</sequence>
<dbReference type="InterPro" id="IPR004358">
    <property type="entry name" value="Sig_transdc_His_kin-like_C"/>
</dbReference>
<reference evidence="8 9" key="1">
    <citation type="submission" date="2020-08" db="EMBL/GenBank/DDBJ databases">
        <title>Genomic Encyclopedia of Type Strains, Phase III (KMG-III): the genomes of soil and plant-associated and newly described type strains.</title>
        <authorList>
            <person name="Whitman W."/>
        </authorList>
    </citation>
    <scope>NUCLEOTIDE SEQUENCE [LARGE SCALE GENOMIC DNA]</scope>
    <source>
        <strain evidence="8 9">CECT 8897</strain>
    </source>
</reference>
<dbReference type="CDD" id="cd00075">
    <property type="entry name" value="HATPase"/>
    <property type="match status" value="1"/>
</dbReference>
<dbReference type="RefSeq" id="WP_183439477.1">
    <property type="nucleotide sequence ID" value="NZ_JACHXD010000001.1"/>
</dbReference>
<dbReference type="Gene3D" id="3.40.50.2300">
    <property type="match status" value="1"/>
</dbReference>
<dbReference type="Gene3D" id="3.30.565.10">
    <property type="entry name" value="Histidine kinase-like ATPase, C-terminal domain"/>
    <property type="match status" value="1"/>
</dbReference>
<dbReference type="PANTHER" id="PTHR43547">
    <property type="entry name" value="TWO-COMPONENT HISTIDINE KINASE"/>
    <property type="match status" value="1"/>
</dbReference>
<dbReference type="Proteomes" id="UP000541535">
    <property type="component" value="Unassembled WGS sequence"/>
</dbReference>
<evidence type="ECO:0000256" key="5">
    <source>
        <dbReference type="SAM" id="Coils"/>
    </source>
</evidence>
<dbReference type="InterPro" id="IPR001789">
    <property type="entry name" value="Sig_transdc_resp-reg_receiver"/>
</dbReference>
<dbReference type="GO" id="GO:0000155">
    <property type="term" value="F:phosphorelay sensor kinase activity"/>
    <property type="evidence" value="ECO:0007669"/>
    <property type="project" value="InterPro"/>
</dbReference>
<dbReference type="SMART" id="SM00388">
    <property type="entry name" value="HisKA"/>
    <property type="match status" value="1"/>
</dbReference>
<evidence type="ECO:0000313" key="9">
    <source>
        <dbReference type="Proteomes" id="UP000541535"/>
    </source>
</evidence>
<dbReference type="Gene3D" id="1.10.287.130">
    <property type="match status" value="1"/>
</dbReference>
<evidence type="ECO:0000313" key="8">
    <source>
        <dbReference type="EMBL" id="MBB3117548.1"/>
    </source>
</evidence>
<dbReference type="SMART" id="SM00448">
    <property type="entry name" value="REC"/>
    <property type="match status" value="1"/>
</dbReference>
<dbReference type="SUPFAM" id="SSF52172">
    <property type="entry name" value="CheY-like"/>
    <property type="match status" value="1"/>
</dbReference>
<comment type="caution">
    <text evidence="8">The sequence shown here is derived from an EMBL/GenBank/DDBJ whole genome shotgun (WGS) entry which is preliminary data.</text>
</comment>
<keyword evidence="8" id="KW-0808">Transferase</keyword>
<keyword evidence="9" id="KW-1185">Reference proteome</keyword>
<dbReference type="Pfam" id="PF00072">
    <property type="entry name" value="Response_reg"/>
    <property type="match status" value="1"/>
</dbReference>
<dbReference type="CDD" id="cd00082">
    <property type="entry name" value="HisKA"/>
    <property type="match status" value="1"/>
</dbReference>
<keyword evidence="5" id="KW-0175">Coiled coil</keyword>
<evidence type="ECO:0000256" key="3">
    <source>
        <dbReference type="ARBA" id="ARBA00022553"/>
    </source>
</evidence>
<dbReference type="PRINTS" id="PR00344">
    <property type="entry name" value="BCTRLSENSOR"/>
</dbReference>
<accession>A0A7W5FSU5</accession>
<feature type="coiled-coil region" evidence="5">
    <location>
        <begin position="130"/>
        <end position="157"/>
    </location>
</feature>
<evidence type="ECO:0000259" key="6">
    <source>
        <dbReference type="PROSITE" id="PS50109"/>
    </source>
</evidence>
<dbReference type="PROSITE" id="PS50109">
    <property type="entry name" value="HIS_KIN"/>
    <property type="match status" value="1"/>
</dbReference>
<dbReference type="Pfam" id="PF00512">
    <property type="entry name" value="HisKA"/>
    <property type="match status" value="1"/>
</dbReference>
<protein>
    <recommendedName>
        <fullName evidence="2">histidine kinase</fullName>
        <ecNumber evidence="2">2.7.13.3</ecNumber>
    </recommendedName>
</protein>
<evidence type="ECO:0000256" key="1">
    <source>
        <dbReference type="ARBA" id="ARBA00000085"/>
    </source>
</evidence>
<dbReference type="SMART" id="SM00387">
    <property type="entry name" value="HATPase_c"/>
    <property type="match status" value="1"/>
</dbReference>
<gene>
    <name evidence="8" type="ORF">FHS03_000567</name>
</gene>
<dbReference type="InterPro" id="IPR005467">
    <property type="entry name" value="His_kinase_dom"/>
</dbReference>
<evidence type="ECO:0000259" key="7">
    <source>
        <dbReference type="PROSITE" id="PS50110"/>
    </source>
</evidence>
<organism evidence="8 9">
    <name type="scientific">Pseudoduganella violacea</name>
    <dbReference type="NCBI Taxonomy" id="1715466"/>
    <lineage>
        <taxon>Bacteria</taxon>
        <taxon>Pseudomonadati</taxon>
        <taxon>Pseudomonadota</taxon>
        <taxon>Betaproteobacteria</taxon>
        <taxon>Burkholderiales</taxon>
        <taxon>Oxalobacteraceae</taxon>
        <taxon>Telluria group</taxon>
        <taxon>Pseudoduganella</taxon>
    </lineage>
</organism>
<dbReference type="SUPFAM" id="SSF55874">
    <property type="entry name" value="ATPase domain of HSP90 chaperone/DNA topoisomerase II/histidine kinase"/>
    <property type="match status" value="1"/>
</dbReference>